<dbReference type="InterPro" id="IPR018672">
    <property type="entry name" value="DUF2140"/>
</dbReference>
<name>A0A0Q3WXC8_9BACI</name>
<evidence type="ECO:0000313" key="3">
    <source>
        <dbReference type="Proteomes" id="UP000051888"/>
    </source>
</evidence>
<dbReference type="STRING" id="157838.AN964_09840"/>
<proteinExistence type="predicted"/>
<gene>
    <name evidence="2" type="ORF">AN964_09840</name>
</gene>
<dbReference type="EMBL" id="LJJC01000004">
    <property type="protein sequence ID" value="KQL53771.1"/>
    <property type="molecule type" value="Genomic_DNA"/>
</dbReference>
<keyword evidence="3" id="KW-1185">Reference proteome</keyword>
<feature type="transmembrane region" description="Helical" evidence="1">
    <location>
        <begin position="12"/>
        <end position="32"/>
    </location>
</feature>
<organism evidence="2 3">
    <name type="scientific">Heyndrickxia shackletonii</name>
    <dbReference type="NCBI Taxonomy" id="157838"/>
    <lineage>
        <taxon>Bacteria</taxon>
        <taxon>Bacillati</taxon>
        <taxon>Bacillota</taxon>
        <taxon>Bacilli</taxon>
        <taxon>Bacillales</taxon>
        <taxon>Bacillaceae</taxon>
        <taxon>Heyndrickxia</taxon>
    </lineage>
</organism>
<dbReference type="PATRIC" id="fig|157838.3.peg.2159"/>
<keyword evidence="1" id="KW-1133">Transmembrane helix</keyword>
<accession>A0A0Q3WXC8</accession>
<comment type="caution">
    <text evidence="2">The sequence shown here is derived from an EMBL/GenBank/DDBJ whole genome shotgun (WGS) entry which is preliminary data.</text>
</comment>
<protein>
    <recommendedName>
        <fullName evidence="4">DUF2140 domain-containing protein</fullName>
    </recommendedName>
</protein>
<evidence type="ECO:0008006" key="4">
    <source>
        <dbReference type="Google" id="ProtNLM"/>
    </source>
</evidence>
<evidence type="ECO:0000256" key="1">
    <source>
        <dbReference type="SAM" id="Phobius"/>
    </source>
</evidence>
<evidence type="ECO:0000313" key="2">
    <source>
        <dbReference type="EMBL" id="KQL53771.1"/>
    </source>
</evidence>
<sequence length="198" mass="22767">MEKVKNRWKAAFIALSILIVIFVLVIGFFIFAPTKKGTIPKTTINTDKHVRFSIRTNKDDLNKLINHYIEKEGLNGPIKYNVYLKDDVELDGSIPVFSENVQLKMTFEPEALKNGDLLLKQKTISIGYLNLPVSYVLKFINQSYKLPDWVSIDPDKKTVYVGLQKMKIGHSDMRARIDKFNLKEDDISFSLLFPVENP</sequence>
<dbReference type="AlphaFoldDB" id="A0A0Q3WXC8"/>
<dbReference type="OrthoDB" id="2412610at2"/>
<keyword evidence="1" id="KW-0812">Transmembrane</keyword>
<dbReference type="Pfam" id="PF09911">
    <property type="entry name" value="DUF2140"/>
    <property type="match status" value="1"/>
</dbReference>
<keyword evidence="1" id="KW-0472">Membrane</keyword>
<dbReference type="RefSeq" id="WP_055739507.1">
    <property type="nucleotide sequence ID" value="NZ_JAAIWL010000013.1"/>
</dbReference>
<reference evidence="2 3" key="1">
    <citation type="submission" date="2015-09" db="EMBL/GenBank/DDBJ databases">
        <title>Genome sequencing project for genomic taxonomy and phylogenomics of Bacillus-like bacteria.</title>
        <authorList>
            <person name="Liu B."/>
            <person name="Wang J."/>
            <person name="Zhu Y."/>
            <person name="Liu G."/>
            <person name="Chen Q."/>
            <person name="Chen Z."/>
            <person name="Lan J."/>
            <person name="Che J."/>
            <person name="Ge C."/>
            <person name="Shi H."/>
            <person name="Pan Z."/>
            <person name="Liu X."/>
        </authorList>
    </citation>
    <scope>NUCLEOTIDE SEQUENCE [LARGE SCALE GENOMIC DNA]</scope>
    <source>
        <strain evidence="2 3">LMG 18435</strain>
    </source>
</reference>
<dbReference type="Proteomes" id="UP000051888">
    <property type="component" value="Unassembled WGS sequence"/>
</dbReference>